<organism evidence="2 3">
    <name type="scientific">Streptomyces aurantiogriseus</name>
    <dbReference type="NCBI Taxonomy" id="66870"/>
    <lineage>
        <taxon>Bacteria</taxon>
        <taxon>Bacillati</taxon>
        <taxon>Actinomycetota</taxon>
        <taxon>Actinomycetes</taxon>
        <taxon>Kitasatosporales</taxon>
        <taxon>Streptomycetaceae</taxon>
        <taxon>Streptomyces</taxon>
    </lineage>
</organism>
<dbReference type="Proteomes" id="UP000658320">
    <property type="component" value="Unassembled WGS sequence"/>
</dbReference>
<dbReference type="AlphaFoldDB" id="A0A918C8X1"/>
<sequence>MPDRYGTRGGAVHETALHRTVTPRRKRHSRAAHARKRSRLETDITEFGEHPLNPGVLIA</sequence>
<evidence type="ECO:0000256" key="1">
    <source>
        <dbReference type="SAM" id="MobiDB-lite"/>
    </source>
</evidence>
<feature type="region of interest" description="Disordered" evidence="1">
    <location>
        <begin position="1"/>
        <end position="59"/>
    </location>
</feature>
<feature type="compositionally biased region" description="Basic residues" evidence="1">
    <location>
        <begin position="21"/>
        <end position="38"/>
    </location>
</feature>
<gene>
    <name evidence="2" type="ORF">GCM10010251_31200</name>
</gene>
<name>A0A918C8X1_9ACTN</name>
<accession>A0A918C8X1</accession>
<keyword evidence="3" id="KW-1185">Reference proteome</keyword>
<reference evidence="2" key="2">
    <citation type="submission" date="2020-09" db="EMBL/GenBank/DDBJ databases">
        <authorList>
            <person name="Sun Q."/>
            <person name="Ohkuma M."/>
        </authorList>
    </citation>
    <scope>NUCLEOTIDE SEQUENCE</scope>
    <source>
        <strain evidence="2">JCM 4346</strain>
    </source>
</reference>
<protein>
    <submittedName>
        <fullName evidence="2">Uncharacterized protein</fullName>
    </submittedName>
</protein>
<evidence type="ECO:0000313" key="2">
    <source>
        <dbReference type="EMBL" id="GGR12651.1"/>
    </source>
</evidence>
<dbReference type="EMBL" id="BMSX01000006">
    <property type="protein sequence ID" value="GGR12651.1"/>
    <property type="molecule type" value="Genomic_DNA"/>
</dbReference>
<proteinExistence type="predicted"/>
<comment type="caution">
    <text evidence="2">The sequence shown here is derived from an EMBL/GenBank/DDBJ whole genome shotgun (WGS) entry which is preliminary data.</text>
</comment>
<reference evidence="2" key="1">
    <citation type="journal article" date="2014" name="Int. J. Syst. Evol. Microbiol.">
        <title>Complete genome sequence of Corynebacterium casei LMG S-19264T (=DSM 44701T), isolated from a smear-ripened cheese.</title>
        <authorList>
            <consortium name="US DOE Joint Genome Institute (JGI-PGF)"/>
            <person name="Walter F."/>
            <person name="Albersmeier A."/>
            <person name="Kalinowski J."/>
            <person name="Ruckert C."/>
        </authorList>
    </citation>
    <scope>NUCLEOTIDE SEQUENCE</scope>
    <source>
        <strain evidence="2">JCM 4346</strain>
    </source>
</reference>
<evidence type="ECO:0000313" key="3">
    <source>
        <dbReference type="Proteomes" id="UP000658320"/>
    </source>
</evidence>